<dbReference type="AlphaFoldDB" id="A0A174WLH8"/>
<protein>
    <submittedName>
        <fullName evidence="1">Uncharacterized protein</fullName>
    </submittedName>
</protein>
<dbReference type="Proteomes" id="UP000095332">
    <property type="component" value="Unassembled WGS sequence"/>
</dbReference>
<reference evidence="1 2" key="1">
    <citation type="submission" date="2015-09" db="EMBL/GenBank/DDBJ databases">
        <authorList>
            <consortium name="Pathogen Informatics"/>
        </authorList>
    </citation>
    <scope>NUCLEOTIDE SEQUENCE [LARGE SCALE GENOMIC DNA]</scope>
    <source>
        <strain evidence="1 2">2789STDY5834948</strain>
    </source>
</reference>
<evidence type="ECO:0000313" key="1">
    <source>
        <dbReference type="EMBL" id="CUQ44915.1"/>
    </source>
</evidence>
<gene>
    <name evidence="1" type="ORF">ERS852560_02986</name>
</gene>
<sequence>MLARSIQKYYINLYKKYTYLKSKELEELPRFGVMSW</sequence>
<proteinExistence type="predicted"/>
<accession>A0A174WLH8</accession>
<dbReference type="EMBL" id="CZBM01000013">
    <property type="protein sequence ID" value="CUQ44915.1"/>
    <property type="molecule type" value="Genomic_DNA"/>
</dbReference>
<evidence type="ECO:0000313" key="2">
    <source>
        <dbReference type="Proteomes" id="UP000095332"/>
    </source>
</evidence>
<name>A0A174WLH8_PARDI</name>
<organism evidence="1 2">
    <name type="scientific">Parabacteroides distasonis</name>
    <dbReference type="NCBI Taxonomy" id="823"/>
    <lineage>
        <taxon>Bacteria</taxon>
        <taxon>Pseudomonadati</taxon>
        <taxon>Bacteroidota</taxon>
        <taxon>Bacteroidia</taxon>
        <taxon>Bacteroidales</taxon>
        <taxon>Tannerellaceae</taxon>
        <taxon>Parabacteroides</taxon>
    </lineage>
</organism>